<feature type="compositionally biased region" description="Polar residues" evidence="1">
    <location>
        <begin position="58"/>
        <end position="70"/>
    </location>
</feature>
<keyword evidence="3" id="KW-1185">Reference proteome</keyword>
<sequence length="256" mass="28902">MQRHPVVVTVPRAARMHTSNQSNRPVQGRFISARNKCKHQQNDLLHLQQEVLPAFQHPHNSSADEQNSSMHDSESDNPELDEIDPALDTNNSLPAQKDTLARLQPKRDLRSMLKSLKLHPQIHSFVCCPKCYSMYKGKDVPMACTYKPLGQNVCDTSLFKSSTNFSAIRDKGIGPCLSSLIWPNELNEIDTPKCVYYSTGIANWVEWLLQIPNIEKEIDNWADEAHSAIGTSNIQPSLAWKSFIWSTPSPSDQKPL</sequence>
<protein>
    <submittedName>
        <fullName evidence="2">Uncharacterized protein</fullName>
    </submittedName>
</protein>
<dbReference type="EMBL" id="AVOT02041264">
    <property type="protein sequence ID" value="MBW0536554.1"/>
    <property type="molecule type" value="Genomic_DNA"/>
</dbReference>
<reference evidence="2" key="1">
    <citation type="submission" date="2021-03" db="EMBL/GenBank/DDBJ databases">
        <title>Draft genome sequence of rust myrtle Austropuccinia psidii MF-1, a brazilian biotype.</title>
        <authorList>
            <person name="Quecine M.C."/>
            <person name="Pachon D.M.R."/>
            <person name="Bonatelli M.L."/>
            <person name="Correr F.H."/>
            <person name="Franceschini L.M."/>
            <person name="Leite T.F."/>
            <person name="Margarido G.R.A."/>
            <person name="Almeida C.A."/>
            <person name="Ferrarezi J.A."/>
            <person name="Labate C.A."/>
        </authorList>
    </citation>
    <scope>NUCLEOTIDE SEQUENCE</scope>
    <source>
        <strain evidence="2">MF-1</strain>
    </source>
</reference>
<gene>
    <name evidence="2" type="ORF">O181_076269</name>
</gene>
<name>A0A9Q3FCL8_9BASI</name>
<dbReference type="AlphaFoldDB" id="A0A9Q3FCL8"/>
<comment type="caution">
    <text evidence="2">The sequence shown here is derived from an EMBL/GenBank/DDBJ whole genome shotgun (WGS) entry which is preliminary data.</text>
</comment>
<evidence type="ECO:0000256" key="1">
    <source>
        <dbReference type="SAM" id="MobiDB-lite"/>
    </source>
</evidence>
<evidence type="ECO:0000313" key="3">
    <source>
        <dbReference type="Proteomes" id="UP000765509"/>
    </source>
</evidence>
<evidence type="ECO:0000313" key="2">
    <source>
        <dbReference type="EMBL" id="MBW0536554.1"/>
    </source>
</evidence>
<feature type="compositionally biased region" description="Acidic residues" evidence="1">
    <location>
        <begin position="75"/>
        <end position="85"/>
    </location>
</feature>
<accession>A0A9Q3FCL8</accession>
<organism evidence="2 3">
    <name type="scientific">Austropuccinia psidii MF-1</name>
    <dbReference type="NCBI Taxonomy" id="1389203"/>
    <lineage>
        <taxon>Eukaryota</taxon>
        <taxon>Fungi</taxon>
        <taxon>Dikarya</taxon>
        <taxon>Basidiomycota</taxon>
        <taxon>Pucciniomycotina</taxon>
        <taxon>Pucciniomycetes</taxon>
        <taxon>Pucciniales</taxon>
        <taxon>Sphaerophragmiaceae</taxon>
        <taxon>Austropuccinia</taxon>
    </lineage>
</organism>
<proteinExistence type="predicted"/>
<feature type="region of interest" description="Disordered" evidence="1">
    <location>
        <begin position="58"/>
        <end position="104"/>
    </location>
</feature>
<dbReference type="Proteomes" id="UP000765509">
    <property type="component" value="Unassembled WGS sequence"/>
</dbReference>